<dbReference type="InterPro" id="IPR016024">
    <property type="entry name" value="ARM-type_fold"/>
</dbReference>
<dbReference type="PANTHER" id="PTHR12626:SF2">
    <property type="entry name" value="MA3 DOMAIN-CONTAINING TRANSLATION REGULATORY FACTOR 2"/>
    <property type="match status" value="1"/>
</dbReference>
<evidence type="ECO:0000256" key="1">
    <source>
        <dbReference type="ARBA" id="ARBA00023242"/>
    </source>
</evidence>
<name>A0A6J5Y7S1_PRUAR</name>
<organism evidence="3 5">
    <name type="scientific">Prunus armeniaca</name>
    <name type="common">Apricot</name>
    <name type="synonym">Armeniaca vulgaris</name>
    <dbReference type="NCBI Taxonomy" id="36596"/>
    <lineage>
        <taxon>Eukaryota</taxon>
        <taxon>Viridiplantae</taxon>
        <taxon>Streptophyta</taxon>
        <taxon>Embryophyta</taxon>
        <taxon>Tracheophyta</taxon>
        <taxon>Spermatophyta</taxon>
        <taxon>Magnoliopsida</taxon>
        <taxon>eudicotyledons</taxon>
        <taxon>Gunneridae</taxon>
        <taxon>Pentapetalae</taxon>
        <taxon>rosids</taxon>
        <taxon>fabids</taxon>
        <taxon>Rosales</taxon>
        <taxon>Rosaceae</taxon>
        <taxon>Amygdaloideae</taxon>
        <taxon>Amygdaleae</taxon>
        <taxon>Prunus</taxon>
    </lineage>
</organism>
<dbReference type="EMBL" id="CAEKKB010000008">
    <property type="protein sequence ID" value="CAB4320035.1"/>
    <property type="molecule type" value="Genomic_DNA"/>
</dbReference>
<dbReference type="AlphaFoldDB" id="A0A6J5Y7S1"/>
<gene>
    <name evidence="2" type="ORF">CURHAP_LOCUS48959</name>
    <name evidence="3" type="ORF">ORAREDHAP_LOCUS48374</name>
</gene>
<dbReference type="SUPFAM" id="SSF48371">
    <property type="entry name" value="ARM repeat"/>
    <property type="match status" value="1"/>
</dbReference>
<keyword evidence="5" id="KW-1185">Reference proteome</keyword>
<keyword evidence="1" id="KW-0539">Nucleus</keyword>
<dbReference type="Proteomes" id="UP000507222">
    <property type="component" value="Unassembled WGS sequence"/>
</dbReference>
<evidence type="ECO:0000313" key="5">
    <source>
        <dbReference type="Proteomes" id="UP000507245"/>
    </source>
</evidence>
<dbReference type="Proteomes" id="UP000507245">
    <property type="component" value="Unassembled WGS sequence"/>
</dbReference>
<dbReference type="EMBL" id="CAEKDK010000008">
    <property type="protein sequence ID" value="CAB4289666.1"/>
    <property type="molecule type" value="Genomic_DNA"/>
</dbReference>
<dbReference type="Gene3D" id="1.25.40.180">
    <property type="match status" value="1"/>
</dbReference>
<dbReference type="InterPro" id="IPR039778">
    <property type="entry name" value="PDCD4"/>
</dbReference>
<dbReference type="OrthoDB" id="414546at2759"/>
<accession>A0A6J5Y7S1</accession>
<reference evidence="5" key="1">
    <citation type="journal article" date="2020" name="Genome Biol.">
        <title>Gamete binning: chromosome-level and haplotype-resolved genome assembly enabled by high-throughput single-cell sequencing of gamete genomes.</title>
        <authorList>
            <person name="Campoy J.A."/>
            <person name="Sun H."/>
            <person name="Goel M."/>
            <person name="Jiao W.-B."/>
            <person name="Folz-Donahue K."/>
            <person name="Wang N."/>
            <person name="Rubio M."/>
            <person name="Liu C."/>
            <person name="Kukat C."/>
            <person name="Ruiz D."/>
            <person name="Huettel B."/>
            <person name="Schneeberger K."/>
        </authorList>
    </citation>
    <scope>NUCLEOTIDE SEQUENCE [LARGE SCALE GENOMIC DNA]</scope>
    <source>
        <strain evidence="5">cv. Rojo Pasion</strain>
    </source>
</reference>
<evidence type="ECO:0000313" key="3">
    <source>
        <dbReference type="EMBL" id="CAB4320035.1"/>
    </source>
</evidence>
<reference evidence="3 4" key="2">
    <citation type="submission" date="2020-05" db="EMBL/GenBank/DDBJ databases">
        <authorList>
            <person name="Campoy J."/>
            <person name="Schneeberger K."/>
            <person name="Spophaly S."/>
        </authorList>
    </citation>
    <scope>NUCLEOTIDE SEQUENCE [LARGE SCALE GENOMIC DNA]</scope>
    <source>
        <strain evidence="3">PruArmRojPasFocal</strain>
    </source>
</reference>
<evidence type="ECO:0000313" key="4">
    <source>
        <dbReference type="Proteomes" id="UP000507222"/>
    </source>
</evidence>
<protein>
    <submittedName>
        <fullName evidence="3">Uncharacterized protein</fullName>
    </submittedName>
</protein>
<dbReference type="PANTHER" id="PTHR12626">
    <property type="entry name" value="PROGRAMMED CELL DEATH 4"/>
    <property type="match status" value="1"/>
</dbReference>
<sequence>MEKKNGRLWILLGECFGSMTKRFGRVAESLEDLALDVPDVQKQFTRYIERAKNPGWLDSSFSFSKSGHIAENGTD</sequence>
<evidence type="ECO:0000313" key="2">
    <source>
        <dbReference type="EMBL" id="CAB4289666.1"/>
    </source>
</evidence>
<dbReference type="GO" id="GO:0045892">
    <property type="term" value="P:negative regulation of DNA-templated transcription"/>
    <property type="evidence" value="ECO:0007669"/>
    <property type="project" value="InterPro"/>
</dbReference>
<proteinExistence type="predicted"/>